<dbReference type="InterPro" id="IPR009091">
    <property type="entry name" value="RCC1/BLIP-II"/>
</dbReference>
<sequence>MSFFSDLPVEVLLDNLLPIMPISDVLRLTCTNKFFATLCSDDTFWKRRLETDYNFSGAGTARTSGWKFIYRGLFKPNVYVWGEKSCGRLGLSRFPKSTIRGGIPFPTRLQIPNARIVALVASGMSFHALDSAGRIHVWGTLDGSISALNSDGFSEPGKRADTPISLEMPSPTRSISCGRLHASSLDSNGHIWTFPSWGRPFRLQSNIFADNSKPIQIECGWGLSSVLTSSGDIYVWWPFSGRFGEHIERVKAEMDNQGDKRASVRPDGVIPCVTWILYENPVLLPSIPSLPDILNEGSADEKATQLIQIAGLDGHIIGLTNKGHVLKFGALGSEEESARGRWQYLPEFSETNKVEAAFADLELNPPGAVKITHVTANFLHFIAYSTGSPSVVLIGDVDTDHETKPKVIPSLQHKSIISVVLGDYHNVALTSTGKVLTWGAYSAGALGLGDPGTLAPGTPGGFATEERRLVAQERGYGEPPAVDVPTEVRFDHGRKTSKDRFCFSVAAAGWHTGALVIDLEKSDEEDEEEIEYEPEDSPLPRRRIYPIDGPGQTPPIIPFPGIFRIGHPGRGRGFMG</sequence>
<feature type="region of interest" description="Disordered" evidence="2">
    <location>
        <begin position="521"/>
        <end position="545"/>
    </location>
</feature>
<keyword evidence="4" id="KW-1185">Reference proteome</keyword>
<dbReference type="InterPro" id="IPR000408">
    <property type="entry name" value="Reg_chr_condens"/>
</dbReference>
<dbReference type="InterPro" id="IPR036047">
    <property type="entry name" value="F-box-like_dom_sf"/>
</dbReference>
<organism evidence="3 4">
    <name type="scientific">Hypsizygus marmoreus</name>
    <name type="common">White beech mushroom</name>
    <name type="synonym">Agaricus marmoreus</name>
    <dbReference type="NCBI Taxonomy" id="39966"/>
    <lineage>
        <taxon>Eukaryota</taxon>
        <taxon>Fungi</taxon>
        <taxon>Dikarya</taxon>
        <taxon>Basidiomycota</taxon>
        <taxon>Agaricomycotina</taxon>
        <taxon>Agaricomycetes</taxon>
        <taxon>Agaricomycetidae</taxon>
        <taxon>Agaricales</taxon>
        <taxon>Tricholomatineae</taxon>
        <taxon>Lyophyllaceae</taxon>
        <taxon>Hypsizygus</taxon>
    </lineage>
</organism>
<dbReference type="GO" id="GO:0005085">
    <property type="term" value="F:guanyl-nucleotide exchange factor activity"/>
    <property type="evidence" value="ECO:0007669"/>
    <property type="project" value="TreeGrafter"/>
</dbReference>
<feature type="repeat" description="RCC1" evidence="1">
    <location>
        <begin position="76"/>
        <end position="132"/>
    </location>
</feature>
<dbReference type="PROSITE" id="PS50012">
    <property type="entry name" value="RCC1_3"/>
    <property type="match status" value="3"/>
</dbReference>
<dbReference type="InterPro" id="IPR051553">
    <property type="entry name" value="Ran_GTPase-activating"/>
</dbReference>
<dbReference type="PRINTS" id="PR00633">
    <property type="entry name" value="RCCNDNSATION"/>
</dbReference>
<gene>
    <name evidence="3" type="primary">SAF1</name>
    <name evidence="3" type="ORF">Hypma_009130</name>
</gene>
<evidence type="ECO:0000256" key="2">
    <source>
        <dbReference type="SAM" id="MobiDB-lite"/>
    </source>
</evidence>
<evidence type="ECO:0000313" key="4">
    <source>
        <dbReference type="Proteomes" id="UP000076154"/>
    </source>
</evidence>
<dbReference type="Proteomes" id="UP000076154">
    <property type="component" value="Unassembled WGS sequence"/>
</dbReference>
<reference evidence="3" key="1">
    <citation type="submission" date="2018-04" db="EMBL/GenBank/DDBJ databases">
        <title>Whole genome sequencing of Hypsizygus marmoreus.</title>
        <authorList>
            <person name="Choi I.-G."/>
            <person name="Min B."/>
            <person name="Kim J.-G."/>
            <person name="Kim S."/>
            <person name="Oh Y.-L."/>
            <person name="Kong W.-S."/>
            <person name="Park H."/>
            <person name="Jeong J."/>
            <person name="Song E.-S."/>
        </authorList>
    </citation>
    <scope>NUCLEOTIDE SEQUENCE [LARGE SCALE GENOMIC DNA]</scope>
    <source>
        <strain evidence="3">51987-8</strain>
    </source>
</reference>
<dbReference type="Pfam" id="PF13540">
    <property type="entry name" value="RCC1_2"/>
    <property type="match status" value="1"/>
</dbReference>
<proteinExistence type="predicted"/>
<feature type="compositionally biased region" description="Acidic residues" evidence="2">
    <location>
        <begin position="521"/>
        <end position="536"/>
    </location>
</feature>
<accession>A0A369JN86</accession>
<dbReference type="STRING" id="39966.A0A369JN86"/>
<dbReference type="GO" id="GO:0005737">
    <property type="term" value="C:cytoplasm"/>
    <property type="evidence" value="ECO:0007669"/>
    <property type="project" value="TreeGrafter"/>
</dbReference>
<feature type="repeat" description="RCC1" evidence="1">
    <location>
        <begin position="433"/>
        <end position="518"/>
    </location>
</feature>
<dbReference type="EMBL" id="LUEZ02000046">
    <property type="protein sequence ID" value="RDB23701.1"/>
    <property type="molecule type" value="Genomic_DNA"/>
</dbReference>
<name>A0A369JN86_HYPMA</name>
<dbReference type="OrthoDB" id="61110at2759"/>
<dbReference type="PANTHER" id="PTHR45982:SF3">
    <property type="entry name" value="F-BOX PROTEIN POF9"/>
    <property type="match status" value="1"/>
</dbReference>
<comment type="caution">
    <text evidence="3">The sequence shown here is derived from an EMBL/GenBank/DDBJ whole genome shotgun (WGS) entry which is preliminary data.</text>
</comment>
<feature type="repeat" description="RCC1" evidence="1">
    <location>
        <begin position="381"/>
        <end position="432"/>
    </location>
</feature>
<evidence type="ECO:0000313" key="3">
    <source>
        <dbReference type="EMBL" id="RDB23701.1"/>
    </source>
</evidence>
<dbReference type="SUPFAM" id="SSF50985">
    <property type="entry name" value="RCC1/BLIP-II"/>
    <property type="match status" value="1"/>
</dbReference>
<dbReference type="InParanoid" id="A0A369JN86"/>
<evidence type="ECO:0000256" key="1">
    <source>
        <dbReference type="PROSITE-ProRule" id="PRU00235"/>
    </source>
</evidence>
<dbReference type="PANTHER" id="PTHR45982">
    <property type="entry name" value="REGULATOR OF CHROMOSOME CONDENSATION"/>
    <property type="match status" value="1"/>
</dbReference>
<dbReference type="SUPFAM" id="SSF81383">
    <property type="entry name" value="F-box domain"/>
    <property type="match status" value="1"/>
</dbReference>
<dbReference type="Gene3D" id="2.130.10.30">
    <property type="entry name" value="Regulator of chromosome condensation 1/beta-lactamase-inhibitor protein II"/>
    <property type="match status" value="2"/>
</dbReference>
<dbReference type="AlphaFoldDB" id="A0A369JN86"/>
<protein>
    <submittedName>
        <fullName evidence="3">SCF-associated factor 1</fullName>
    </submittedName>
</protein>